<dbReference type="AlphaFoldDB" id="A0A3P3WAX8"/>
<comment type="caution">
    <text evidence="2">The sequence shown here is derived from an EMBL/GenBank/DDBJ whole genome shotgun (WGS) entry which is preliminary data.</text>
</comment>
<evidence type="ECO:0000313" key="1">
    <source>
        <dbReference type="EMBL" id="RRJ88946.1"/>
    </source>
</evidence>
<dbReference type="EMBL" id="RQVQ01000036">
    <property type="protein sequence ID" value="RRJ88946.1"/>
    <property type="molecule type" value="Genomic_DNA"/>
</dbReference>
<dbReference type="RefSeq" id="WP_125017616.1">
    <property type="nucleotide sequence ID" value="NZ_RQVQ01000006.1"/>
</dbReference>
<dbReference type="EMBL" id="RQVQ01000006">
    <property type="protein sequence ID" value="RRJ92322.1"/>
    <property type="molecule type" value="Genomic_DNA"/>
</dbReference>
<organism evidence="2 3">
    <name type="scientific">Paenimyroides tangerinum</name>
    <dbReference type="NCBI Taxonomy" id="2488728"/>
    <lineage>
        <taxon>Bacteria</taxon>
        <taxon>Pseudomonadati</taxon>
        <taxon>Bacteroidota</taxon>
        <taxon>Flavobacteriia</taxon>
        <taxon>Flavobacteriales</taxon>
        <taxon>Flavobacteriaceae</taxon>
        <taxon>Paenimyroides</taxon>
    </lineage>
</organism>
<evidence type="ECO:0000313" key="2">
    <source>
        <dbReference type="EMBL" id="RRJ92322.1"/>
    </source>
</evidence>
<sequence length="209" mass="24574">MQLFKNLSLITTTIILTITLTSCVNCLRTNDESYYLSLQDKKINQVSEQVQKKYLKNNTSEVTFTFEPTNLFQEDIRASNDEGCYSDWCEQSTNNIYIDGTDKTIKLNIRSCMNNGLFEVHFFDNANNYHQSYYLINQELQDVTTIASYNSSVSTFLNFTQDFLYKNTIYKNVLVFKSWNTVETNYIIIEPDFNLILFEHQNDEYKLTE</sequence>
<keyword evidence="3" id="KW-1185">Reference proteome</keyword>
<name>A0A3P3WAX8_9FLAO</name>
<evidence type="ECO:0000313" key="3">
    <source>
        <dbReference type="Proteomes" id="UP000275719"/>
    </source>
</evidence>
<reference evidence="2 3" key="1">
    <citation type="submission" date="2018-11" db="EMBL/GenBank/DDBJ databases">
        <title>Flavobacterium sp. nov., YIM 102701-2 draft genome.</title>
        <authorList>
            <person name="Li G."/>
            <person name="Jiang Y."/>
        </authorList>
    </citation>
    <scope>NUCLEOTIDE SEQUENCE [LARGE SCALE GENOMIC DNA]</scope>
    <source>
        <strain evidence="2 3">YIM 102701-2</strain>
    </source>
</reference>
<accession>A0A3P3WAX8</accession>
<proteinExistence type="predicted"/>
<dbReference type="Proteomes" id="UP000275719">
    <property type="component" value="Unassembled WGS sequence"/>
</dbReference>
<evidence type="ECO:0008006" key="4">
    <source>
        <dbReference type="Google" id="ProtNLM"/>
    </source>
</evidence>
<dbReference type="PROSITE" id="PS51257">
    <property type="entry name" value="PROKAR_LIPOPROTEIN"/>
    <property type="match status" value="1"/>
</dbReference>
<gene>
    <name evidence="2" type="ORF">EG240_03865</name>
    <name evidence="1" type="ORF">EG240_13140</name>
</gene>
<protein>
    <recommendedName>
        <fullName evidence="4">Lipoprotein</fullName>
    </recommendedName>
</protein>